<comment type="similarity">
    <text evidence="9">Belongs to the MnmA/TRMU family.</text>
</comment>
<evidence type="ECO:0000256" key="7">
    <source>
        <dbReference type="ARBA" id="ARBA00023157"/>
    </source>
</evidence>
<evidence type="ECO:0000256" key="8">
    <source>
        <dbReference type="ARBA" id="ARBA00051542"/>
    </source>
</evidence>
<dbReference type="Pfam" id="PF20259">
    <property type="entry name" value="tRNA_Me_trans_M"/>
    <property type="match status" value="1"/>
</dbReference>
<feature type="domain" description="tRNA-specific 2-thiouridylase MnmA-like C-terminal" evidence="10">
    <location>
        <begin position="268"/>
        <end position="343"/>
    </location>
</feature>
<evidence type="ECO:0000256" key="4">
    <source>
        <dbReference type="ARBA" id="ARBA00022741"/>
    </source>
</evidence>
<dbReference type="GO" id="GO:0000049">
    <property type="term" value="F:tRNA binding"/>
    <property type="evidence" value="ECO:0007669"/>
    <property type="project" value="UniProtKB-KW"/>
</dbReference>
<organism evidence="12 13">
    <name type="scientific">Desulfopila aestuarii DSM 18488</name>
    <dbReference type="NCBI Taxonomy" id="1121416"/>
    <lineage>
        <taxon>Bacteria</taxon>
        <taxon>Pseudomonadati</taxon>
        <taxon>Thermodesulfobacteriota</taxon>
        <taxon>Desulfobulbia</taxon>
        <taxon>Desulfobulbales</taxon>
        <taxon>Desulfocapsaceae</taxon>
        <taxon>Desulfopila</taxon>
    </lineage>
</organism>
<dbReference type="GO" id="GO:0005524">
    <property type="term" value="F:ATP binding"/>
    <property type="evidence" value="ECO:0007669"/>
    <property type="project" value="UniProtKB-KW"/>
</dbReference>
<evidence type="ECO:0000313" key="13">
    <source>
        <dbReference type="Proteomes" id="UP000184603"/>
    </source>
</evidence>
<dbReference type="GO" id="GO:0008168">
    <property type="term" value="F:methyltransferase activity"/>
    <property type="evidence" value="ECO:0007669"/>
    <property type="project" value="UniProtKB-KW"/>
</dbReference>
<evidence type="ECO:0000256" key="5">
    <source>
        <dbReference type="ARBA" id="ARBA00022840"/>
    </source>
</evidence>
<dbReference type="GO" id="GO:0103016">
    <property type="term" value="F:tRNA-uridine 2-sulfurtransferase activity"/>
    <property type="evidence" value="ECO:0007669"/>
    <property type="project" value="UniProtKB-EC"/>
</dbReference>
<dbReference type="Gene3D" id="2.40.30.10">
    <property type="entry name" value="Translation factors"/>
    <property type="match status" value="1"/>
</dbReference>
<dbReference type="Gene3D" id="3.40.50.620">
    <property type="entry name" value="HUPs"/>
    <property type="match status" value="1"/>
</dbReference>
<keyword evidence="2 9" id="KW-0808">Transferase</keyword>
<evidence type="ECO:0000256" key="6">
    <source>
        <dbReference type="ARBA" id="ARBA00022884"/>
    </source>
</evidence>
<feature type="site" description="Interaction with tRNA" evidence="9">
    <location>
        <position position="117"/>
    </location>
</feature>
<dbReference type="NCBIfam" id="TIGR00420">
    <property type="entry name" value="trmU"/>
    <property type="match status" value="1"/>
</dbReference>
<keyword evidence="12" id="KW-0489">Methyltransferase</keyword>
<accession>A0A1M7YC56</accession>
<dbReference type="Proteomes" id="UP000184603">
    <property type="component" value="Unassembled WGS sequence"/>
</dbReference>
<keyword evidence="9" id="KW-0963">Cytoplasm</keyword>
<evidence type="ECO:0000313" key="12">
    <source>
        <dbReference type="EMBL" id="SHO50205.1"/>
    </source>
</evidence>
<reference evidence="12 13" key="1">
    <citation type="submission" date="2016-12" db="EMBL/GenBank/DDBJ databases">
        <authorList>
            <person name="Song W.-J."/>
            <person name="Kurnit D.M."/>
        </authorList>
    </citation>
    <scope>NUCLEOTIDE SEQUENCE [LARGE SCALE GENOMIC DNA]</scope>
    <source>
        <strain evidence="12 13">DSM 18488</strain>
    </source>
</reference>
<dbReference type="EC" id="2.8.1.13" evidence="9"/>
<feature type="domain" description="tRNA-specific 2-thiouridylase MnmA-like central" evidence="11">
    <location>
        <begin position="198"/>
        <end position="261"/>
    </location>
</feature>
<feature type="binding site" evidence="9">
    <location>
        <position position="116"/>
    </location>
    <ligand>
        <name>ATP</name>
        <dbReference type="ChEBI" id="CHEBI:30616"/>
    </ligand>
</feature>
<evidence type="ECO:0000259" key="11">
    <source>
        <dbReference type="Pfam" id="PF20259"/>
    </source>
</evidence>
<feature type="site" description="Interaction with tRNA" evidence="9">
    <location>
        <position position="327"/>
    </location>
</feature>
<dbReference type="InterPro" id="IPR023382">
    <property type="entry name" value="MnmA-like_central_sf"/>
</dbReference>
<dbReference type="InterPro" id="IPR004506">
    <property type="entry name" value="MnmA-like"/>
</dbReference>
<dbReference type="PANTHER" id="PTHR11933:SF5">
    <property type="entry name" value="MITOCHONDRIAL TRNA-SPECIFIC 2-THIOURIDYLASE 1"/>
    <property type="match status" value="1"/>
</dbReference>
<keyword evidence="13" id="KW-1185">Reference proteome</keyword>
<dbReference type="GO" id="GO:0005737">
    <property type="term" value="C:cytoplasm"/>
    <property type="evidence" value="ECO:0007669"/>
    <property type="project" value="UniProtKB-SubCell"/>
</dbReference>
<dbReference type="NCBIfam" id="NF001138">
    <property type="entry name" value="PRK00143.1"/>
    <property type="match status" value="1"/>
</dbReference>
<dbReference type="InterPro" id="IPR046885">
    <property type="entry name" value="MnmA-like_C"/>
</dbReference>
<name>A0A1M7YC56_9BACT</name>
<comment type="subcellular location">
    <subcellularLocation>
        <location evidence="9">Cytoplasm</location>
    </subcellularLocation>
</comment>
<feature type="active site" description="Nucleophile" evidence="9">
    <location>
        <position position="92"/>
    </location>
</feature>
<dbReference type="Pfam" id="PF03054">
    <property type="entry name" value="tRNA_Me_trans"/>
    <property type="match status" value="1"/>
</dbReference>
<feature type="active site" description="Cysteine persulfide intermediate" evidence="9">
    <location>
        <position position="188"/>
    </location>
</feature>
<dbReference type="FunFam" id="2.30.30.280:FF:000001">
    <property type="entry name" value="tRNA-specific 2-thiouridylase MnmA"/>
    <property type="match status" value="1"/>
</dbReference>
<dbReference type="SUPFAM" id="SSF52402">
    <property type="entry name" value="Adenine nucleotide alpha hydrolases-like"/>
    <property type="match status" value="1"/>
</dbReference>
<proteinExistence type="inferred from homology"/>
<comment type="function">
    <text evidence="9">Catalyzes the 2-thiolation of uridine at the wobble position (U34) of tRNA, leading to the formation of s(2)U34.</text>
</comment>
<feature type="binding site" evidence="9">
    <location>
        <position position="34"/>
    </location>
    <ligand>
        <name>ATP</name>
        <dbReference type="ChEBI" id="CHEBI:30616"/>
    </ligand>
</feature>
<keyword evidence="6 9" id="KW-0694">RNA-binding</keyword>
<dbReference type="STRING" id="1121416.SAMN02745220_03308"/>
<keyword evidence="7" id="KW-1015">Disulfide bond</keyword>
<dbReference type="RefSeq" id="WP_159441317.1">
    <property type="nucleotide sequence ID" value="NZ_FRFE01000017.1"/>
</dbReference>
<dbReference type="EMBL" id="FRFE01000017">
    <property type="protein sequence ID" value="SHO50205.1"/>
    <property type="molecule type" value="Genomic_DNA"/>
</dbReference>
<feature type="binding site" evidence="9">
    <location>
        <begin position="9"/>
        <end position="16"/>
    </location>
    <ligand>
        <name>ATP</name>
        <dbReference type="ChEBI" id="CHEBI:30616"/>
    </ligand>
</feature>
<evidence type="ECO:0000256" key="9">
    <source>
        <dbReference type="HAMAP-Rule" id="MF_00144"/>
    </source>
</evidence>
<comment type="caution">
    <text evidence="9">Lacks conserved residue(s) required for the propagation of feature annotation.</text>
</comment>
<feature type="region of interest" description="Interaction with tRNA" evidence="9">
    <location>
        <begin position="138"/>
        <end position="140"/>
    </location>
</feature>
<protein>
    <recommendedName>
        <fullName evidence="9">tRNA-specific 2-thiouridylase MnmA</fullName>
        <ecNumber evidence="9">2.8.1.13</ecNumber>
    </recommendedName>
</protein>
<dbReference type="InterPro" id="IPR046884">
    <property type="entry name" value="MnmA-like_central"/>
</dbReference>
<dbReference type="CDD" id="cd01998">
    <property type="entry name" value="MnmA_TRMU-like"/>
    <property type="match status" value="1"/>
</dbReference>
<evidence type="ECO:0000256" key="2">
    <source>
        <dbReference type="ARBA" id="ARBA00022679"/>
    </source>
</evidence>
<gene>
    <name evidence="9" type="primary">mnmA</name>
    <name evidence="12" type="ORF">SAMN02745220_03308</name>
</gene>
<dbReference type="GO" id="GO:0002143">
    <property type="term" value="P:tRNA wobble position uridine thiolation"/>
    <property type="evidence" value="ECO:0007669"/>
    <property type="project" value="TreeGrafter"/>
</dbReference>
<evidence type="ECO:0000256" key="3">
    <source>
        <dbReference type="ARBA" id="ARBA00022694"/>
    </source>
</evidence>
<comment type="catalytic activity">
    <reaction evidence="8 9">
        <text>S-sulfanyl-L-cysteinyl-[protein] + uridine(34) in tRNA + AH2 + ATP = 2-thiouridine(34) in tRNA + L-cysteinyl-[protein] + A + AMP + diphosphate + H(+)</text>
        <dbReference type="Rhea" id="RHEA:47032"/>
        <dbReference type="Rhea" id="RHEA-COMP:10131"/>
        <dbReference type="Rhea" id="RHEA-COMP:11726"/>
        <dbReference type="Rhea" id="RHEA-COMP:11727"/>
        <dbReference type="Rhea" id="RHEA-COMP:11728"/>
        <dbReference type="ChEBI" id="CHEBI:13193"/>
        <dbReference type="ChEBI" id="CHEBI:15378"/>
        <dbReference type="ChEBI" id="CHEBI:17499"/>
        <dbReference type="ChEBI" id="CHEBI:29950"/>
        <dbReference type="ChEBI" id="CHEBI:30616"/>
        <dbReference type="ChEBI" id="CHEBI:33019"/>
        <dbReference type="ChEBI" id="CHEBI:61963"/>
        <dbReference type="ChEBI" id="CHEBI:65315"/>
        <dbReference type="ChEBI" id="CHEBI:87170"/>
        <dbReference type="ChEBI" id="CHEBI:456215"/>
        <dbReference type="EC" id="2.8.1.13"/>
    </reaction>
</comment>
<keyword evidence="5 9" id="KW-0067">ATP-binding</keyword>
<dbReference type="OrthoDB" id="9800696at2"/>
<keyword evidence="3 9" id="KW-0819">tRNA processing</keyword>
<keyword evidence="4 9" id="KW-0547">Nucleotide-binding</keyword>
<dbReference type="GO" id="GO:0032259">
    <property type="term" value="P:methylation"/>
    <property type="evidence" value="ECO:0007669"/>
    <property type="project" value="UniProtKB-KW"/>
</dbReference>
<feature type="region of interest" description="Interaction with tRNA" evidence="9">
    <location>
        <begin position="294"/>
        <end position="295"/>
    </location>
</feature>
<keyword evidence="1 9" id="KW-0820">tRNA-binding</keyword>
<dbReference type="PANTHER" id="PTHR11933">
    <property type="entry name" value="TRNA 5-METHYLAMINOMETHYL-2-THIOURIDYLATE -METHYLTRANSFERASE"/>
    <property type="match status" value="1"/>
</dbReference>
<dbReference type="InterPro" id="IPR014729">
    <property type="entry name" value="Rossmann-like_a/b/a_fold"/>
</dbReference>
<dbReference type="Pfam" id="PF20258">
    <property type="entry name" value="tRNA_Me_trans_C"/>
    <property type="match status" value="1"/>
</dbReference>
<dbReference type="HAMAP" id="MF_00144">
    <property type="entry name" value="tRNA_thiouridyl_MnmA"/>
    <property type="match status" value="1"/>
</dbReference>
<evidence type="ECO:0000256" key="1">
    <source>
        <dbReference type="ARBA" id="ARBA00022555"/>
    </source>
</evidence>
<dbReference type="AlphaFoldDB" id="A0A1M7YC56"/>
<dbReference type="Gene3D" id="2.30.30.280">
    <property type="entry name" value="Adenine nucleotide alpha hydrolases-like domains"/>
    <property type="match status" value="1"/>
</dbReference>
<sequence length="345" mass="38541">MSKERIGIAMSGGVDSTATALILRENTTVEGYFMRLAQPDFDRQLARVENLAEQLNIKLHVVDLRQEFTAKVLEYFANAYFHGTTPNPCMVCNREVKFGLFQKAILSHGMDRMATGHYARIVHDSSGYHLHDGLDPAKNQSYFLARLTQEQLAKVIFPLGEKRKSEVYAFVSEYGFTDFGGIESQDVCFLANESVGSYLEKRYPQAVRGGPVVSTEGVQVGQHTGLFRYTIGQRRGLGIPDASPWYVTGIDAETNTLIVGKSDELLKTTIRVRDIHWLSGMPPDIDETYSVRIRYSHRGAIAKLQLIDQSSIHIVFTEPQRAITPGQFAVIYRGDEVIGSGVILD</sequence>
<evidence type="ECO:0000259" key="10">
    <source>
        <dbReference type="Pfam" id="PF20258"/>
    </source>
</evidence>